<dbReference type="InterPro" id="IPR046497">
    <property type="entry name" value="DUF6590"/>
</dbReference>
<reference evidence="3 4" key="1">
    <citation type="submission" date="2023-08" db="EMBL/GenBank/DDBJ databases">
        <title>Black Yeasts Isolated from many extreme environments.</title>
        <authorList>
            <person name="Coleine C."/>
            <person name="Stajich J.E."/>
            <person name="Selbmann L."/>
        </authorList>
    </citation>
    <scope>NUCLEOTIDE SEQUENCE [LARGE SCALE GENOMIC DNA]</scope>
    <source>
        <strain evidence="3 4">CCFEE 5885</strain>
    </source>
</reference>
<feature type="domain" description="DUF6590" evidence="2">
    <location>
        <begin position="655"/>
        <end position="802"/>
    </location>
</feature>
<accession>A0ABR0KC97</accession>
<evidence type="ECO:0000259" key="2">
    <source>
        <dbReference type="Pfam" id="PF20233"/>
    </source>
</evidence>
<dbReference type="Pfam" id="PF20233">
    <property type="entry name" value="DUF6590"/>
    <property type="match status" value="1"/>
</dbReference>
<keyword evidence="4" id="KW-1185">Reference proteome</keyword>
<evidence type="ECO:0000313" key="4">
    <source>
        <dbReference type="Proteomes" id="UP001345013"/>
    </source>
</evidence>
<proteinExistence type="predicted"/>
<comment type="caution">
    <text evidence="3">The sequence shown here is derived from an EMBL/GenBank/DDBJ whole genome shotgun (WGS) entry which is preliminary data.</text>
</comment>
<gene>
    <name evidence="3" type="ORF">LTR24_004356</name>
</gene>
<evidence type="ECO:0000313" key="3">
    <source>
        <dbReference type="EMBL" id="KAK5093368.1"/>
    </source>
</evidence>
<dbReference type="PANTHER" id="PTHR35391:SF5">
    <property type="entry name" value="DUF6590 DOMAIN-CONTAINING PROTEIN"/>
    <property type="match status" value="1"/>
</dbReference>
<dbReference type="PANTHER" id="PTHR35391">
    <property type="entry name" value="C2H2-TYPE DOMAIN-CONTAINING PROTEIN-RELATED"/>
    <property type="match status" value="1"/>
</dbReference>
<feature type="compositionally biased region" description="Polar residues" evidence="1">
    <location>
        <begin position="321"/>
        <end position="335"/>
    </location>
</feature>
<protein>
    <recommendedName>
        <fullName evidence="2">DUF6590 domain-containing protein</fullName>
    </recommendedName>
</protein>
<dbReference type="Proteomes" id="UP001345013">
    <property type="component" value="Unassembled WGS sequence"/>
</dbReference>
<dbReference type="EMBL" id="JAVRRG010000044">
    <property type="protein sequence ID" value="KAK5093368.1"/>
    <property type="molecule type" value="Genomic_DNA"/>
</dbReference>
<organism evidence="3 4">
    <name type="scientific">Lithohypha guttulata</name>
    <dbReference type="NCBI Taxonomy" id="1690604"/>
    <lineage>
        <taxon>Eukaryota</taxon>
        <taxon>Fungi</taxon>
        <taxon>Dikarya</taxon>
        <taxon>Ascomycota</taxon>
        <taxon>Pezizomycotina</taxon>
        <taxon>Eurotiomycetes</taxon>
        <taxon>Chaetothyriomycetidae</taxon>
        <taxon>Chaetothyriales</taxon>
        <taxon>Trichomeriaceae</taxon>
        <taxon>Lithohypha</taxon>
    </lineage>
</organism>
<sequence>MDVPATTGDGDLVSIRSLELEEDIPAELEDFVLVSRLGMVADAQRLVSDVLWRHLRYFPVVAEIAEFFLGSGLWESLDDLVRELDRRRISFDDYNEKEVLRRLRTFGTKKVSQMFSLREFNLSSENPFPNPGSINYNNPVKVQNIEIQVLVASKGPRSVAQVYLQFAERHFRGLIQHRQWWEATRIFTILCSRSGKRCPEAPVTTIIELYAALIPRLNSDGSIESSTVPGQSDEEQETLICALVTKSMFMDTIVTLLQEQRQPPTSIDAWELHTEVGQLLQQISRDLSRAVSESRYYEIWKSCQIRLTNLQQSGIAKPPSSYANPGSGASWSATTPKRLVPSDNRQSAIIASSSEISPQLPRTLPSAIHSNEQSVPRQVPESQLAMRSVSGSYYQSTSHYKPTGNEWQSLRSGYGRDSSAQIVAASPRTIEPSTLRAGQTPLFTEATSRRVPGPTKVQRQVIAGNDGNDDDDGDSDELPFTNMQSSIGQLFTRIPVEDFVQRVHFLNENRKLLTKDHFDAVDADFLEQSIQFRRMGKHAATRSCISSLALLRMSKNKNYQQLDKLLLRLLINESAEKKEYLEMVKALDNTVEQEAQQAAPLPVPQGVRSKHSNPPREPSWISREQLEEEDTAVEGVDYHRASLGSWPSYRTRKADFFKPGKVFATTWAEPTGRTSAITANVVRDRYGENYLTQVRRMVSINNKHGACWCVAINTYGGRGLCKPGFRRANIDAHTIIYDSSKSPRPMSKEPESAKRPIAVKMAAGQSLDHSSRVHLGQPYTVQHYVKVMDVGQVVAEDLETLIGYVKEELFS</sequence>
<evidence type="ECO:0000256" key="1">
    <source>
        <dbReference type="SAM" id="MobiDB-lite"/>
    </source>
</evidence>
<name>A0ABR0KC97_9EURO</name>
<feature type="region of interest" description="Disordered" evidence="1">
    <location>
        <begin position="595"/>
        <end position="623"/>
    </location>
</feature>
<feature type="region of interest" description="Disordered" evidence="1">
    <location>
        <begin position="316"/>
        <end position="339"/>
    </location>
</feature>